<reference evidence="13 14" key="1">
    <citation type="submission" date="2017-09" db="EMBL/GenBank/DDBJ databases">
        <title>Depth-based differentiation of microbial function through sediment-hosted aquifers and enrichment of novel symbionts in the deep terrestrial subsurface.</title>
        <authorList>
            <person name="Probst A.J."/>
            <person name="Ladd B."/>
            <person name="Jarett J.K."/>
            <person name="Geller-Mcgrath D.E."/>
            <person name="Sieber C.M."/>
            <person name="Emerson J.B."/>
            <person name="Anantharaman K."/>
            <person name="Thomas B.C."/>
            <person name="Malmstrom R."/>
            <person name="Stieglmeier M."/>
            <person name="Klingl A."/>
            <person name="Woyke T."/>
            <person name="Ryan C.M."/>
            <person name="Banfield J.F."/>
        </authorList>
    </citation>
    <scope>NUCLEOTIDE SEQUENCE [LARGE SCALE GENOMIC DNA]</scope>
    <source>
        <strain evidence="13">CG10_big_fil_rev_8_21_14_0_10_48_11</strain>
    </source>
</reference>
<dbReference type="Pfam" id="PF05697">
    <property type="entry name" value="Trigger_N"/>
    <property type="match status" value="1"/>
</dbReference>
<comment type="catalytic activity">
    <reaction evidence="1 9">
        <text>[protein]-peptidylproline (omega=180) = [protein]-peptidylproline (omega=0)</text>
        <dbReference type="Rhea" id="RHEA:16237"/>
        <dbReference type="Rhea" id="RHEA-COMP:10747"/>
        <dbReference type="Rhea" id="RHEA-COMP:10748"/>
        <dbReference type="ChEBI" id="CHEBI:83833"/>
        <dbReference type="ChEBI" id="CHEBI:83834"/>
        <dbReference type="EC" id="5.2.1.8"/>
    </reaction>
</comment>
<feature type="domain" description="Trigger factor C-terminal" evidence="12">
    <location>
        <begin position="282"/>
        <end position="442"/>
    </location>
</feature>
<comment type="domain">
    <text evidence="9">Consists of 3 domains; the N-terminus binds the ribosome, the middle domain has PPIase activity, while the C-terminus has intrinsic chaperone activity on its own.</text>
</comment>
<feature type="domain" description="PPIase FKBP-type" evidence="10">
    <location>
        <begin position="177"/>
        <end position="251"/>
    </location>
</feature>
<evidence type="ECO:0000256" key="3">
    <source>
        <dbReference type="ARBA" id="ARBA00013194"/>
    </source>
</evidence>
<dbReference type="InterPro" id="IPR027304">
    <property type="entry name" value="Trigger_fact/SurA_dom_sf"/>
</dbReference>
<dbReference type="Gene3D" id="3.30.70.1050">
    <property type="entry name" value="Trigger factor ribosome-binding domain"/>
    <property type="match status" value="1"/>
</dbReference>
<protein>
    <recommendedName>
        <fullName evidence="4 9">Trigger factor</fullName>
        <shortName evidence="9">TF</shortName>
        <ecNumber evidence="3 9">5.2.1.8</ecNumber>
    </recommendedName>
    <alternativeName>
        <fullName evidence="8 9">PPIase</fullName>
    </alternativeName>
</protein>
<comment type="subcellular location">
    <subcellularLocation>
        <location evidence="9">Cytoplasm</location>
    </subcellularLocation>
    <text evidence="9">About half TF is bound to the ribosome near the polypeptide exit tunnel while the other half is free in the cytoplasm.</text>
</comment>
<keyword evidence="7 9" id="KW-0413">Isomerase</keyword>
<name>A0A2M8LET2_9BACT</name>
<evidence type="ECO:0000256" key="5">
    <source>
        <dbReference type="ARBA" id="ARBA00023110"/>
    </source>
</evidence>
<dbReference type="InterPro" id="IPR005215">
    <property type="entry name" value="Trig_fac"/>
</dbReference>
<dbReference type="SUPFAM" id="SSF102735">
    <property type="entry name" value="Trigger factor ribosome-binding domain"/>
    <property type="match status" value="1"/>
</dbReference>
<evidence type="ECO:0000313" key="14">
    <source>
        <dbReference type="Proteomes" id="UP000231152"/>
    </source>
</evidence>
<dbReference type="InterPro" id="IPR008881">
    <property type="entry name" value="Trigger_fac_ribosome-bd_bac"/>
</dbReference>
<keyword evidence="5 9" id="KW-0697">Rotamase</keyword>
<evidence type="ECO:0000256" key="6">
    <source>
        <dbReference type="ARBA" id="ARBA00023186"/>
    </source>
</evidence>
<comment type="caution">
    <text evidence="13">The sequence shown here is derived from an EMBL/GenBank/DDBJ whole genome shotgun (WGS) entry which is preliminary data.</text>
</comment>
<dbReference type="InterPro" id="IPR008880">
    <property type="entry name" value="Trigger_fac_C"/>
</dbReference>
<dbReference type="GO" id="GO:0051301">
    <property type="term" value="P:cell division"/>
    <property type="evidence" value="ECO:0007669"/>
    <property type="project" value="UniProtKB-KW"/>
</dbReference>
<evidence type="ECO:0000313" key="13">
    <source>
        <dbReference type="EMBL" id="PJE75957.1"/>
    </source>
</evidence>
<accession>A0A2M8LET2</accession>
<dbReference type="SUPFAM" id="SSF109998">
    <property type="entry name" value="Triger factor/SurA peptide-binding domain-like"/>
    <property type="match status" value="1"/>
</dbReference>
<dbReference type="GO" id="GO:0044183">
    <property type="term" value="F:protein folding chaperone"/>
    <property type="evidence" value="ECO:0007669"/>
    <property type="project" value="TreeGrafter"/>
</dbReference>
<keyword evidence="9" id="KW-0131">Cell cycle</keyword>
<dbReference type="EMBL" id="PFET01000008">
    <property type="protein sequence ID" value="PJE75957.1"/>
    <property type="molecule type" value="Genomic_DNA"/>
</dbReference>
<dbReference type="SUPFAM" id="SSF54534">
    <property type="entry name" value="FKBP-like"/>
    <property type="match status" value="1"/>
</dbReference>
<proteinExistence type="inferred from homology"/>
<dbReference type="Gene3D" id="3.10.50.40">
    <property type="match status" value="1"/>
</dbReference>
<dbReference type="GO" id="GO:0005737">
    <property type="term" value="C:cytoplasm"/>
    <property type="evidence" value="ECO:0007669"/>
    <property type="project" value="UniProtKB-SubCell"/>
</dbReference>
<dbReference type="AlphaFoldDB" id="A0A2M8LET2"/>
<keyword evidence="9" id="KW-0132">Cell division</keyword>
<keyword evidence="9" id="KW-0963">Cytoplasm</keyword>
<dbReference type="NCBIfam" id="TIGR00115">
    <property type="entry name" value="tig"/>
    <property type="match status" value="1"/>
</dbReference>
<dbReference type="PANTHER" id="PTHR30560">
    <property type="entry name" value="TRIGGER FACTOR CHAPERONE AND PEPTIDYL-PROLYL CIS/TRANS ISOMERASE"/>
    <property type="match status" value="1"/>
</dbReference>
<dbReference type="GO" id="GO:0043022">
    <property type="term" value="F:ribosome binding"/>
    <property type="evidence" value="ECO:0007669"/>
    <property type="project" value="TreeGrafter"/>
</dbReference>
<evidence type="ECO:0000256" key="1">
    <source>
        <dbReference type="ARBA" id="ARBA00000971"/>
    </source>
</evidence>
<gene>
    <name evidence="9 13" type="primary">tig</name>
    <name evidence="13" type="ORF">COV04_02280</name>
</gene>
<comment type="similarity">
    <text evidence="2 9">Belongs to the FKBP-type PPIase family. Tig subfamily.</text>
</comment>
<evidence type="ECO:0000256" key="8">
    <source>
        <dbReference type="ARBA" id="ARBA00029986"/>
    </source>
</evidence>
<comment type="function">
    <text evidence="9">Involved in protein export. Acts as a chaperone by maintaining the newly synthesized protein in an open conformation. Functions as a peptidyl-prolyl cis-trans isomerase.</text>
</comment>
<dbReference type="Pfam" id="PF05698">
    <property type="entry name" value="Trigger_C"/>
    <property type="match status" value="1"/>
</dbReference>
<evidence type="ECO:0000259" key="10">
    <source>
        <dbReference type="Pfam" id="PF00254"/>
    </source>
</evidence>
<dbReference type="InterPro" id="IPR046357">
    <property type="entry name" value="PPIase_dom_sf"/>
</dbReference>
<dbReference type="Pfam" id="PF00254">
    <property type="entry name" value="FKBP_C"/>
    <property type="match status" value="1"/>
</dbReference>
<dbReference type="InterPro" id="IPR037041">
    <property type="entry name" value="Trigger_fac_C_sf"/>
</dbReference>
<evidence type="ECO:0000259" key="11">
    <source>
        <dbReference type="Pfam" id="PF05697"/>
    </source>
</evidence>
<keyword evidence="6 9" id="KW-0143">Chaperone</keyword>
<feature type="domain" description="Trigger factor ribosome-binding bacterial" evidence="11">
    <location>
        <begin position="32"/>
        <end position="165"/>
    </location>
</feature>
<dbReference type="PANTHER" id="PTHR30560:SF3">
    <property type="entry name" value="TRIGGER FACTOR-LIKE PROTEIN TIG, CHLOROPLASTIC"/>
    <property type="match status" value="1"/>
</dbReference>
<dbReference type="PIRSF" id="PIRSF003095">
    <property type="entry name" value="Trigger_factor"/>
    <property type="match status" value="1"/>
</dbReference>
<evidence type="ECO:0000256" key="2">
    <source>
        <dbReference type="ARBA" id="ARBA00005464"/>
    </source>
</evidence>
<evidence type="ECO:0000256" key="7">
    <source>
        <dbReference type="ARBA" id="ARBA00023235"/>
    </source>
</evidence>
<organism evidence="13 14">
    <name type="scientific">Candidatus Uhrbacteria bacterium CG10_big_fil_rev_8_21_14_0_10_48_11</name>
    <dbReference type="NCBI Taxonomy" id="1975037"/>
    <lineage>
        <taxon>Bacteria</taxon>
        <taxon>Candidatus Uhriibacteriota</taxon>
    </lineage>
</organism>
<dbReference type="EC" id="5.2.1.8" evidence="3 9"/>
<dbReference type="HAMAP" id="MF_00303">
    <property type="entry name" value="Trigger_factor_Tig"/>
    <property type="match status" value="1"/>
</dbReference>
<evidence type="ECO:0000256" key="9">
    <source>
        <dbReference type="HAMAP-Rule" id="MF_00303"/>
    </source>
</evidence>
<dbReference type="Proteomes" id="UP000231152">
    <property type="component" value="Unassembled WGS sequence"/>
</dbReference>
<dbReference type="InterPro" id="IPR001179">
    <property type="entry name" value="PPIase_FKBP_dom"/>
</dbReference>
<dbReference type="GO" id="GO:0051083">
    <property type="term" value="P:'de novo' cotranslational protein folding"/>
    <property type="evidence" value="ECO:0007669"/>
    <property type="project" value="TreeGrafter"/>
</dbReference>
<dbReference type="GO" id="GO:0043335">
    <property type="term" value="P:protein unfolding"/>
    <property type="evidence" value="ECO:0007669"/>
    <property type="project" value="TreeGrafter"/>
</dbReference>
<dbReference type="GO" id="GO:0015031">
    <property type="term" value="P:protein transport"/>
    <property type="evidence" value="ECO:0007669"/>
    <property type="project" value="UniProtKB-UniRule"/>
</dbReference>
<dbReference type="GO" id="GO:0003755">
    <property type="term" value="F:peptidyl-prolyl cis-trans isomerase activity"/>
    <property type="evidence" value="ECO:0007669"/>
    <property type="project" value="UniProtKB-UniRule"/>
</dbReference>
<sequence length="450" mass="50382">MQQAATVASLCKYRYSNGTMPTLSSKSTTKGVLVLTISIPPEELTEPIARAARDLQREHPLAGFRPGKASVDQARRAFGEMALLERAVRFTVPAAFVTILEQEKLPTVGEPDIQVTKLAPNEPIEFTAKIAVLPKVTLGDYKSIREPQKPAAVTDKQIDKVVEELRDLRAETKPADKAATAEDTITIAMDMSKEGVPLEGGQSRGHKVDLTQPYVIPGFKEQLIGMKKGDTKTFELPFPADHYDKVLAGKIVGYKVTVTEVLEKTRPKIDDAFIKSLGNFATLDALREQIKENLATMETSKEQQRVERAIIEKLIKQSTFEEIPDLLIEAELQKILSRVQGQVAAQGLEWSTYIEHLGKNVEELKKSWLPEALTRVQAALLVRAIADEEHIEVTDEEIESERTLILEHYSKPEDEDIREEVKSRDYDSHLKHLVLTRNVMARMVELANTK</sequence>
<dbReference type="InterPro" id="IPR036611">
    <property type="entry name" value="Trigger_fac_ribosome-bd_sf"/>
</dbReference>
<dbReference type="Gene3D" id="1.10.3120.10">
    <property type="entry name" value="Trigger factor, C-terminal domain"/>
    <property type="match status" value="1"/>
</dbReference>
<evidence type="ECO:0000256" key="4">
    <source>
        <dbReference type="ARBA" id="ARBA00016902"/>
    </source>
</evidence>
<evidence type="ECO:0000259" key="12">
    <source>
        <dbReference type="Pfam" id="PF05698"/>
    </source>
</evidence>